<accession>A0ABD3WB87</accession>
<keyword evidence="3" id="KW-1185">Reference proteome</keyword>
<proteinExistence type="predicted"/>
<feature type="compositionally biased region" description="Low complexity" evidence="1">
    <location>
        <begin position="210"/>
        <end position="220"/>
    </location>
</feature>
<comment type="caution">
    <text evidence="2">The sequence shown here is derived from an EMBL/GenBank/DDBJ whole genome shotgun (WGS) entry which is preliminary data.</text>
</comment>
<evidence type="ECO:0000313" key="3">
    <source>
        <dbReference type="Proteomes" id="UP001634394"/>
    </source>
</evidence>
<feature type="compositionally biased region" description="Low complexity" evidence="1">
    <location>
        <begin position="230"/>
        <end position="243"/>
    </location>
</feature>
<name>A0ABD3WB87_SINWO</name>
<dbReference type="Proteomes" id="UP001634394">
    <property type="component" value="Unassembled WGS sequence"/>
</dbReference>
<evidence type="ECO:0000256" key="1">
    <source>
        <dbReference type="SAM" id="MobiDB-lite"/>
    </source>
</evidence>
<organism evidence="2 3">
    <name type="scientific">Sinanodonta woodiana</name>
    <name type="common">Chinese pond mussel</name>
    <name type="synonym">Anodonta woodiana</name>
    <dbReference type="NCBI Taxonomy" id="1069815"/>
    <lineage>
        <taxon>Eukaryota</taxon>
        <taxon>Metazoa</taxon>
        <taxon>Spiralia</taxon>
        <taxon>Lophotrochozoa</taxon>
        <taxon>Mollusca</taxon>
        <taxon>Bivalvia</taxon>
        <taxon>Autobranchia</taxon>
        <taxon>Heteroconchia</taxon>
        <taxon>Palaeoheterodonta</taxon>
        <taxon>Unionida</taxon>
        <taxon>Unionoidea</taxon>
        <taxon>Unionidae</taxon>
        <taxon>Unioninae</taxon>
        <taxon>Sinanodonta</taxon>
    </lineage>
</organism>
<gene>
    <name evidence="2" type="ORF">ACJMK2_038703</name>
</gene>
<feature type="region of interest" description="Disordered" evidence="1">
    <location>
        <begin position="141"/>
        <end position="243"/>
    </location>
</feature>
<dbReference type="AlphaFoldDB" id="A0ABD3WB87"/>
<dbReference type="EMBL" id="JBJQND010000007">
    <property type="protein sequence ID" value="KAL3870656.1"/>
    <property type="molecule type" value="Genomic_DNA"/>
</dbReference>
<evidence type="ECO:0000313" key="2">
    <source>
        <dbReference type="EMBL" id="KAL3870656.1"/>
    </source>
</evidence>
<protein>
    <submittedName>
        <fullName evidence="2">Uncharacterized protein</fullName>
    </submittedName>
</protein>
<reference evidence="2 3" key="1">
    <citation type="submission" date="2024-11" db="EMBL/GenBank/DDBJ databases">
        <title>Chromosome-level genome assembly of the freshwater bivalve Anodonta woodiana.</title>
        <authorList>
            <person name="Chen X."/>
        </authorList>
    </citation>
    <scope>NUCLEOTIDE SEQUENCE [LARGE SCALE GENOMIC DNA]</scope>
    <source>
        <strain evidence="2">MN2024</strain>
        <tissue evidence="2">Gills</tissue>
    </source>
</reference>
<sequence>MQVSLTLFTTVFFGVDFIDGMSKQGFIPNKRGRPRKQQTDDERFKLLPRDRERMGCENIDVGQMQLSETSGLLKMAHTRNWLTSGGYKRTLDTTSGDGREESYHNPFKMDVDNFDSKNYFKVNQGIFSHLSGHGNPLWNQSSKKTSSFGPHVIKTECSTRKTSYRSTDGRERTHSVNNPREVTRRDSCDVDSDSTESPLNYSMCRKSSESLESSPSQDPSVNHLDSGLWNTSSHSSEDSNSTEKIMENHVELNRSDRLEKMFPPADISDPSHSSNEKDITGIHKESWDMEQAPKGAETQMSDLDAETSSLNTYALKRVLSGTK</sequence>